<gene>
    <name evidence="1" type="ORF">NM688_g1573</name>
</gene>
<dbReference type="EMBL" id="JANHOG010000174">
    <property type="protein sequence ID" value="KAJ3557241.1"/>
    <property type="molecule type" value="Genomic_DNA"/>
</dbReference>
<evidence type="ECO:0000313" key="2">
    <source>
        <dbReference type="Proteomes" id="UP001148662"/>
    </source>
</evidence>
<comment type="caution">
    <text evidence="1">The sequence shown here is derived from an EMBL/GenBank/DDBJ whole genome shotgun (WGS) entry which is preliminary data.</text>
</comment>
<dbReference type="Proteomes" id="UP001148662">
    <property type="component" value="Unassembled WGS sequence"/>
</dbReference>
<name>A0ACC1TAT0_9APHY</name>
<accession>A0ACC1TAT0</accession>
<sequence length="73" mass="7664">MHFLLYLTAIGLLSSTVIAAPVSRTAAVSTTAPTVPTEHAPTSSSPDKPDELFAYMGGGAPDVIDIGEQFRHH</sequence>
<protein>
    <submittedName>
        <fullName evidence="1">Uncharacterized protein</fullName>
    </submittedName>
</protein>
<reference evidence="1" key="1">
    <citation type="submission" date="2022-07" db="EMBL/GenBank/DDBJ databases">
        <title>Genome Sequence of Phlebia brevispora.</title>
        <authorList>
            <person name="Buettner E."/>
        </authorList>
    </citation>
    <scope>NUCLEOTIDE SEQUENCE</scope>
    <source>
        <strain evidence="1">MPL23</strain>
    </source>
</reference>
<organism evidence="1 2">
    <name type="scientific">Phlebia brevispora</name>
    <dbReference type="NCBI Taxonomy" id="194682"/>
    <lineage>
        <taxon>Eukaryota</taxon>
        <taxon>Fungi</taxon>
        <taxon>Dikarya</taxon>
        <taxon>Basidiomycota</taxon>
        <taxon>Agaricomycotina</taxon>
        <taxon>Agaricomycetes</taxon>
        <taxon>Polyporales</taxon>
        <taxon>Meruliaceae</taxon>
        <taxon>Phlebia</taxon>
    </lineage>
</organism>
<keyword evidence="2" id="KW-1185">Reference proteome</keyword>
<evidence type="ECO:0000313" key="1">
    <source>
        <dbReference type="EMBL" id="KAJ3557241.1"/>
    </source>
</evidence>
<proteinExistence type="predicted"/>